<dbReference type="AlphaFoldDB" id="A0A4D6KTX9"/>
<feature type="compositionally biased region" description="Basic residues" evidence="1">
    <location>
        <begin position="36"/>
        <end position="46"/>
    </location>
</feature>
<dbReference type="Proteomes" id="UP000501690">
    <property type="component" value="Linkage Group LG1"/>
</dbReference>
<protein>
    <submittedName>
        <fullName evidence="2">Uncharacterized protein</fullName>
    </submittedName>
</protein>
<dbReference type="EMBL" id="CP039345">
    <property type="protein sequence ID" value="QCD77991.1"/>
    <property type="molecule type" value="Genomic_DNA"/>
</dbReference>
<evidence type="ECO:0000313" key="3">
    <source>
        <dbReference type="Proteomes" id="UP000501690"/>
    </source>
</evidence>
<feature type="region of interest" description="Disordered" evidence="1">
    <location>
        <begin position="36"/>
        <end position="61"/>
    </location>
</feature>
<evidence type="ECO:0000256" key="1">
    <source>
        <dbReference type="SAM" id="MobiDB-lite"/>
    </source>
</evidence>
<gene>
    <name evidence="2" type="ORF">DEO72_LG1g1620</name>
</gene>
<reference evidence="2 3" key="1">
    <citation type="submission" date="2019-04" db="EMBL/GenBank/DDBJ databases">
        <title>An improved genome assembly and genetic linkage map for asparagus bean, Vigna unguiculata ssp. sesquipedialis.</title>
        <authorList>
            <person name="Xia Q."/>
            <person name="Zhang R."/>
            <person name="Dong Y."/>
        </authorList>
    </citation>
    <scope>NUCLEOTIDE SEQUENCE [LARGE SCALE GENOMIC DNA]</scope>
    <source>
        <tissue evidence="2">Leaf</tissue>
    </source>
</reference>
<accession>A0A4D6KTX9</accession>
<organism evidence="2 3">
    <name type="scientific">Vigna unguiculata</name>
    <name type="common">Cowpea</name>
    <dbReference type="NCBI Taxonomy" id="3917"/>
    <lineage>
        <taxon>Eukaryota</taxon>
        <taxon>Viridiplantae</taxon>
        <taxon>Streptophyta</taxon>
        <taxon>Embryophyta</taxon>
        <taxon>Tracheophyta</taxon>
        <taxon>Spermatophyta</taxon>
        <taxon>Magnoliopsida</taxon>
        <taxon>eudicotyledons</taxon>
        <taxon>Gunneridae</taxon>
        <taxon>Pentapetalae</taxon>
        <taxon>rosids</taxon>
        <taxon>fabids</taxon>
        <taxon>Fabales</taxon>
        <taxon>Fabaceae</taxon>
        <taxon>Papilionoideae</taxon>
        <taxon>50 kb inversion clade</taxon>
        <taxon>NPAAA clade</taxon>
        <taxon>indigoferoid/millettioid clade</taxon>
        <taxon>Phaseoleae</taxon>
        <taxon>Vigna</taxon>
    </lineage>
</organism>
<feature type="compositionally biased region" description="Basic and acidic residues" evidence="1">
    <location>
        <begin position="47"/>
        <end position="61"/>
    </location>
</feature>
<sequence length="74" mass="8654">MIISPEEVAFVFEQLLETPWIIGNSIGLRLAKAKRSERRTQSHHRTAIHDDSDGHHHREDRVARCEGVLEWKKK</sequence>
<evidence type="ECO:0000313" key="2">
    <source>
        <dbReference type="EMBL" id="QCD77991.1"/>
    </source>
</evidence>
<keyword evidence="3" id="KW-1185">Reference proteome</keyword>
<name>A0A4D6KTX9_VIGUN</name>
<proteinExistence type="predicted"/>